<dbReference type="AlphaFoldDB" id="A0A6J5ZVB0"/>
<proteinExistence type="predicted"/>
<sequence length="342" mass="37878">MEEAERDEPVEVRPMTEEDAVGVAELVRRCYGDGYIHERIYHPELFFADQEAGLQISEVAVTGDDEVVGHWAFVFHGPVVAESGMTITDERYRGHGVASRMEANLHDRLVQRGVKWVMGEPVLVHTATQEIVVTRWDRGAITGMRLKCLIHIDLEGFEQETEVGRISLAMAFGPMAQMRQHDVWLPPEYAELVALALEPTDWPRTIQTEPPQDLVLPKATVLSSAFNDAMASAGIEVETIGADLHAAVAAARDEAQAAGARFIELRIPTNEPASALAGLLDQGFSYAAFLPEMRGHCDLLLLQWLDDPQVDRSAWQLLNPHIESLADAIVAQAELAFERRNA</sequence>
<evidence type="ECO:0000259" key="1">
    <source>
        <dbReference type="PROSITE" id="PS51186"/>
    </source>
</evidence>
<dbReference type="SUPFAM" id="SSF55729">
    <property type="entry name" value="Acyl-CoA N-acyltransferases (Nat)"/>
    <property type="match status" value="1"/>
</dbReference>
<dbReference type="Gene3D" id="3.40.630.30">
    <property type="match status" value="1"/>
</dbReference>
<reference evidence="2" key="1">
    <citation type="submission" date="2020-05" db="EMBL/GenBank/DDBJ databases">
        <authorList>
            <person name="Chiriac C."/>
            <person name="Salcher M."/>
            <person name="Ghai R."/>
            <person name="Kavagutti S V."/>
        </authorList>
    </citation>
    <scope>NUCLEOTIDE SEQUENCE</scope>
</reference>
<dbReference type="PROSITE" id="PS51186">
    <property type="entry name" value="GNAT"/>
    <property type="match status" value="1"/>
</dbReference>
<dbReference type="InterPro" id="IPR000182">
    <property type="entry name" value="GNAT_dom"/>
</dbReference>
<protein>
    <submittedName>
        <fullName evidence="2">Unannotated protein</fullName>
    </submittedName>
</protein>
<dbReference type="InterPro" id="IPR016181">
    <property type="entry name" value="Acyl_CoA_acyltransferase"/>
</dbReference>
<accession>A0A6J5ZVB0</accession>
<name>A0A6J5ZVB0_9ZZZZ</name>
<organism evidence="2">
    <name type="scientific">freshwater metagenome</name>
    <dbReference type="NCBI Taxonomy" id="449393"/>
    <lineage>
        <taxon>unclassified sequences</taxon>
        <taxon>metagenomes</taxon>
        <taxon>ecological metagenomes</taxon>
    </lineage>
</organism>
<dbReference type="GO" id="GO:0016747">
    <property type="term" value="F:acyltransferase activity, transferring groups other than amino-acyl groups"/>
    <property type="evidence" value="ECO:0007669"/>
    <property type="project" value="InterPro"/>
</dbReference>
<evidence type="ECO:0000313" key="2">
    <source>
        <dbReference type="EMBL" id="CAB4345196.1"/>
    </source>
</evidence>
<gene>
    <name evidence="2" type="ORF">UFOPK3522_01060</name>
</gene>
<dbReference type="EMBL" id="CAESAO010000093">
    <property type="protein sequence ID" value="CAB4345196.1"/>
    <property type="molecule type" value="Genomic_DNA"/>
</dbReference>
<feature type="domain" description="N-acetyltransferase" evidence="1">
    <location>
        <begin position="10"/>
        <end position="180"/>
    </location>
</feature>